<dbReference type="SUPFAM" id="SSF56112">
    <property type="entry name" value="Protein kinase-like (PK-like)"/>
    <property type="match status" value="1"/>
</dbReference>
<evidence type="ECO:0000256" key="6">
    <source>
        <dbReference type="ARBA" id="ARBA00022840"/>
    </source>
</evidence>
<dbReference type="GO" id="GO:0004674">
    <property type="term" value="F:protein serine/threonine kinase activity"/>
    <property type="evidence" value="ECO:0007669"/>
    <property type="project" value="UniProtKB-KW"/>
</dbReference>
<dbReference type="OMA" id="CYLLFAS"/>
<keyword evidence="6" id="KW-0067">ATP-binding</keyword>
<evidence type="ECO:0000313" key="12">
    <source>
        <dbReference type="Proteomes" id="UP000030747"/>
    </source>
</evidence>
<dbReference type="OrthoDB" id="347657at2759"/>
<reference evidence="11" key="1">
    <citation type="submission" date="2013-10" db="EMBL/GenBank/DDBJ databases">
        <title>Genomic analysis of the causative agents of coccidiosis in chickens.</title>
        <authorList>
            <person name="Reid A.J."/>
            <person name="Blake D."/>
            <person name="Billington K."/>
            <person name="Browne H."/>
            <person name="Dunn M."/>
            <person name="Hung S."/>
            <person name="Kawahara F."/>
            <person name="Miranda-Saavedra D."/>
            <person name="Mourier T."/>
            <person name="Nagra H."/>
            <person name="Otto T.D."/>
            <person name="Rawlings N."/>
            <person name="Sanchez A."/>
            <person name="Sanders M."/>
            <person name="Subramaniam C."/>
            <person name="Tay Y."/>
            <person name="Dear P."/>
            <person name="Doerig C."/>
            <person name="Gruber A."/>
            <person name="Parkinson J."/>
            <person name="Shirley M."/>
            <person name="Wan K.L."/>
            <person name="Berriman M."/>
            <person name="Tomley F."/>
            <person name="Pain A."/>
        </authorList>
    </citation>
    <scope>NUCLEOTIDE SEQUENCE [LARGE SCALE GENOMIC DNA]</scope>
    <source>
        <strain evidence="11">Houghton</strain>
    </source>
</reference>
<keyword evidence="12" id="KW-1185">Reference proteome</keyword>
<evidence type="ECO:0000256" key="8">
    <source>
        <dbReference type="ARBA" id="ARBA00048679"/>
    </source>
</evidence>
<dbReference type="VEuPathDB" id="ToxoDB:ETH2_0923800"/>
<dbReference type="PROSITE" id="PS50011">
    <property type="entry name" value="PROTEIN_KINASE_DOM"/>
    <property type="match status" value="1"/>
</dbReference>
<evidence type="ECO:0000256" key="7">
    <source>
        <dbReference type="ARBA" id="ARBA00047899"/>
    </source>
</evidence>
<dbReference type="InterPro" id="IPR050236">
    <property type="entry name" value="Ser_Thr_kinase_AGC"/>
</dbReference>
<dbReference type="Pfam" id="PF00069">
    <property type="entry name" value="Pkinase"/>
    <property type="match status" value="2"/>
</dbReference>
<dbReference type="AlphaFoldDB" id="U6KWA4"/>
<feature type="compositionally biased region" description="Basic and acidic residues" evidence="9">
    <location>
        <begin position="370"/>
        <end position="380"/>
    </location>
</feature>
<feature type="compositionally biased region" description="Low complexity" evidence="9">
    <location>
        <begin position="46"/>
        <end position="55"/>
    </location>
</feature>
<dbReference type="InterPro" id="IPR000719">
    <property type="entry name" value="Prot_kinase_dom"/>
</dbReference>
<comment type="catalytic activity">
    <reaction evidence="8">
        <text>L-seryl-[protein] + ATP = O-phospho-L-seryl-[protein] + ADP + H(+)</text>
        <dbReference type="Rhea" id="RHEA:17989"/>
        <dbReference type="Rhea" id="RHEA-COMP:9863"/>
        <dbReference type="Rhea" id="RHEA-COMP:11604"/>
        <dbReference type="ChEBI" id="CHEBI:15378"/>
        <dbReference type="ChEBI" id="CHEBI:29999"/>
        <dbReference type="ChEBI" id="CHEBI:30616"/>
        <dbReference type="ChEBI" id="CHEBI:83421"/>
        <dbReference type="ChEBI" id="CHEBI:456216"/>
        <dbReference type="EC" id="2.7.11.1"/>
    </reaction>
</comment>
<keyword evidence="5 11" id="KW-0418">Kinase</keyword>
<dbReference type="Gene3D" id="1.10.510.10">
    <property type="entry name" value="Transferase(Phosphotransferase) domain 1"/>
    <property type="match status" value="2"/>
</dbReference>
<dbReference type="PANTHER" id="PTHR24356">
    <property type="entry name" value="SERINE/THREONINE-PROTEIN KINASE"/>
    <property type="match status" value="1"/>
</dbReference>
<dbReference type="Proteomes" id="UP000030747">
    <property type="component" value="Unassembled WGS sequence"/>
</dbReference>
<evidence type="ECO:0000256" key="4">
    <source>
        <dbReference type="ARBA" id="ARBA00022741"/>
    </source>
</evidence>
<evidence type="ECO:0000256" key="9">
    <source>
        <dbReference type="SAM" id="MobiDB-lite"/>
    </source>
</evidence>
<protein>
    <recommendedName>
        <fullName evidence="1">non-specific serine/threonine protein kinase</fullName>
        <ecNumber evidence="1">2.7.11.1</ecNumber>
    </recommendedName>
</protein>
<dbReference type="EC" id="2.7.11.1" evidence="1"/>
<evidence type="ECO:0000256" key="5">
    <source>
        <dbReference type="ARBA" id="ARBA00022777"/>
    </source>
</evidence>
<evidence type="ECO:0000313" key="11">
    <source>
        <dbReference type="EMBL" id="CDJ40629.1"/>
    </source>
</evidence>
<accession>U6KWA4</accession>
<feature type="domain" description="Protein kinase" evidence="10">
    <location>
        <begin position="181"/>
        <end position="559"/>
    </location>
</feature>
<feature type="compositionally biased region" description="Polar residues" evidence="9">
    <location>
        <begin position="1018"/>
        <end position="1032"/>
    </location>
</feature>
<organism evidence="11 12">
    <name type="scientific">Eimeria tenella</name>
    <name type="common">Coccidian parasite</name>
    <dbReference type="NCBI Taxonomy" id="5802"/>
    <lineage>
        <taxon>Eukaryota</taxon>
        <taxon>Sar</taxon>
        <taxon>Alveolata</taxon>
        <taxon>Apicomplexa</taxon>
        <taxon>Conoidasida</taxon>
        <taxon>Coccidia</taxon>
        <taxon>Eucoccidiorida</taxon>
        <taxon>Eimeriorina</taxon>
        <taxon>Eimeriidae</taxon>
        <taxon>Eimeria</taxon>
    </lineage>
</organism>
<reference evidence="11" key="2">
    <citation type="submission" date="2013-10" db="EMBL/GenBank/DDBJ databases">
        <authorList>
            <person name="Aslett M."/>
        </authorList>
    </citation>
    <scope>NUCLEOTIDE SEQUENCE [LARGE SCALE GENOMIC DNA]</scope>
    <source>
        <strain evidence="11">Houghton</strain>
    </source>
</reference>
<sequence>MGPPPDTQQGPANPTNASSDCSVAPTSCAPYISSSRNVVSSNEAAVSLAAGAASSERSGQSLEGPPRQRCPRREQRGRNANTTERAGSASCDYKGKLQKRHTQNGWTPALPQKVNPLGGYGGCDSGSGAQATTPTRAKNVAAATTAEAAAGKEKAKDEMNSFQWRSRESFSCRDFDASSPYLPISYLGRDAVGRVFQCIEKSTGDRVTVKVVSKRPLQSRHRLRRQVFVEKETLLSLSLGGHSSHPSVAYLRQIYQTEENLYFVLNYTGCVRLRDVLRRLSRAGVSLSIGAARLWAAEIVAALATLRQKGVLHRDIRPENIVVSEQGHLTLVDFYSALHLVPGTQQWQQQHEKLREQETERQGQQVFNMHRHEQKQDRHSKQQLQQLQHRSTVHQREPKRVGGLSFSSSSQRFYRNSRNGKKRYQSEPSRLQVNLEIYSRRQTAVIYPYAVVPGYAAPEASVSVDSDGDSVAQYDFGCGYGTDCWSLGCLVHELLVGEPPFKSVSSTAVAQALCGYHELSLTQQMPAAAVDFIKSLLRPKEEERLGSRDIKELLKHHFLEGVDCMALHFQPLPLDVMQYDFAFQGFGHSCRLGATAAKCDCTVPVEREHNAVRAAASAAGTPSALETPVTSLSGSCVSTSKSIASDAPQACLYPQNNERCIRSGGQPDIVPISPIRNYNCSRTGQQLQILPGEMLDQGTPLAPSWSMKSGRGCAENAGTHQQQELTGALFLRHDVTEEPKTVCRRAVTEAVLGWGPPLRLRPISSADYLEENTDCPGAATEETATWRSIGTKDSIRKMSEAAGSNLPPESQRSSGLMLSRLRGADQGRLSGSFPVSQEAPPYLAKWLLKGERLHCHGVLLRMREHRSLCERLFIRFFGGDHKRNCQLQPQRCIALLTDAGRLLLLDPNARTLRKTVVLATDGEIYTEGKDMLIYSSAGDNCYLLFASEEDTAAAWARSLAISIESLRSRAAYFRSKGAVCSLRGNTDVLTAASVEHSSRGKAGSLSASRVQDKGAPVSPSSSDEGAARQSNFKGEPFSSEGASVPTAATPTAPQNTDPCSSGLHSPQHPMGWQMELTRYRRGSVRLASSPACSKNHRARRPLSEEPHLRNSSCGAKGNA</sequence>
<dbReference type="EMBL" id="HG675164">
    <property type="protein sequence ID" value="CDJ40629.1"/>
    <property type="molecule type" value="Genomic_DNA"/>
</dbReference>
<dbReference type="InterPro" id="IPR011009">
    <property type="entry name" value="Kinase-like_dom_sf"/>
</dbReference>
<keyword evidence="3" id="KW-0808">Transferase</keyword>
<feature type="region of interest" description="Disordered" evidence="9">
    <location>
        <begin position="994"/>
        <end position="1119"/>
    </location>
</feature>
<dbReference type="PROSITE" id="PS00109">
    <property type="entry name" value="PROTEIN_KINASE_TYR"/>
    <property type="match status" value="1"/>
</dbReference>
<name>U6KWA4_EIMTE</name>
<dbReference type="Gene3D" id="3.30.200.20">
    <property type="entry name" value="Phosphorylase Kinase, domain 1"/>
    <property type="match status" value="1"/>
</dbReference>
<keyword evidence="2" id="KW-0723">Serine/threonine-protein kinase</keyword>
<evidence type="ECO:0000256" key="1">
    <source>
        <dbReference type="ARBA" id="ARBA00012513"/>
    </source>
</evidence>
<dbReference type="GO" id="GO:0005524">
    <property type="term" value="F:ATP binding"/>
    <property type="evidence" value="ECO:0007669"/>
    <property type="project" value="UniProtKB-KW"/>
</dbReference>
<comment type="catalytic activity">
    <reaction evidence="7">
        <text>L-threonyl-[protein] + ATP = O-phospho-L-threonyl-[protein] + ADP + H(+)</text>
        <dbReference type="Rhea" id="RHEA:46608"/>
        <dbReference type="Rhea" id="RHEA-COMP:11060"/>
        <dbReference type="Rhea" id="RHEA-COMP:11605"/>
        <dbReference type="ChEBI" id="CHEBI:15378"/>
        <dbReference type="ChEBI" id="CHEBI:30013"/>
        <dbReference type="ChEBI" id="CHEBI:30616"/>
        <dbReference type="ChEBI" id="CHEBI:61977"/>
        <dbReference type="ChEBI" id="CHEBI:456216"/>
        <dbReference type="EC" id="2.7.11.1"/>
    </reaction>
</comment>
<feature type="compositionally biased region" description="Polar residues" evidence="9">
    <location>
        <begin position="1054"/>
        <end position="1064"/>
    </location>
</feature>
<feature type="region of interest" description="Disordered" evidence="9">
    <location>
        <begin position="1"/>
        <end position="25"/>
    </location>
</feature>
<dbReference type="VEuPathDB" id="ToxoDB:ETH_00035075"/>
<keyword evidence="4" id="KW-0547">Nucleotide-binding</keyword>
<evidence type="ECO:0000259" key="10">
    <source>
        <dbReference type="PROSITE" id="PS50011"/>
    </source>
</evidence>
<feature type="region of interest" description="Disordered" evidence="9">
    <location>
        <begin position="370"/>
        <end position="427"/>
    </location>
</feature>
<proteinExistence type="predicted"/>
<feature type="compositionally biased region" description="Polar residues" evidence="9">
    <location>
        <begin position="405"/>
        <end position="417"/>
    </location>
</feature>
<dbReference type="GeneID" id="25256056"/>
<evidence type="ECO:0000256" key="3">
    <source>
        <dbReference type="ARBA" id="ARBA00022679"/>
    </source>
</evidence>
<dbReference type="GO" id="GO:0035556">
    <property type="term" value="P:intracellular signal transduction"/>
    <property type="evidence" value="ECO:0007669"/>
    <property type="project" value="TreeGrafter"/>
</dbReference>
<gene>
    <name evidence="11" type="ORF">ETH_00035075</name>
</gene>
<evidence type="ECO:0000256" key="2">
    <source>
        <dbReference type="ARBA" id="ARBA00022527"/>
    </source>
</evidence>
<dbReference type="RefSeq" id="XP_013231379.1">
    <property type="nucleotide sequence ID" value="XM_013375925.1"/>
</dbReference>
<feature type="region of interest" description="Disordered" evidence="9">
    <location>
        <begin position="46"/>
        <end position="113"/>
    </location>
</feature>
<dbReference type="InterPro" id="IPR008266">
    <property type="entry name" value="Tyr_kinase_AS"/>
</dbReference>
<dbReference type="SMART" id="SM00220">
    <property type="entry name" value="S_TKc"/>
    <property type="match status" value="1"/>
</dbReference>
<feature type="compositionally biased region" description="Polar residues" evidence="9">
    <location>
        <begin position="7"/>
        <end position="25"/>
    </location>
</feature>
<dbReference type="PANTHER" id="PTHR24356:SF1">
    <property type="entry name" value="SERINE_THREONINE-PROTEIN KINASE GREATWALL"/>
    <property type="match status" value="1"/>
</dbReference>